<reference evidence="2" key="1">
    <citation type="submission" date="2021-02" db="EMBL/GenBank/DDBJ databases">
        <authorList>
            <person name="Palmer J.M."/>
        </authorList>
    </citation>
    <scope>NUCLEOTIDE SEQUENCE</scope>
    <source>
        <strain evidence="2">SCRP734</strain>
    </source>
</reference>
<feature type="transmembrane region" description="Helical" evidence="1">
    <location>
        <begin position="218"/>
        <end position="238"/>
    </location>
</feature>
<gene>
    <name evidence="2" type="ORF">PHYPSEUDO_015412</name>
</gene>
<protein>
    <submittedName>
        <fullName evidence="2">Uncharacterized protein</fullName>
    </submittedName>
</protein>
<dbReference type="OrthoDB" id="72245at2759"/>
<dbReference type="Proteomes" id="UP000694044">
    <property type="component" value="Unassembled WGS sequence"/>
</dbReference>
<accession>A0A8T1W246</accession>
<feature type="transmembrane region" description="Helical" evidence="1">
    <location>
        <begin position="180"/>
        <end position="198"/>
    </location>
</feature>
<feature type="transmembrane region" description="Helical" evidence="1">
    <location>
        <begin position="24"/>
        <end position="43"/>
    </location>
</feature>
<comment type="caution">
    <text evidence="2">The sequence shown here is derived from an EMBL/GenBank/DDBJ whole genome shotgun (WGS) entry which is preliminary data.</text>
</comment>
<keyword evidence="1" id="KW-1133">Transmembrane helix</keyword>
<organism evidence="2 3">
    <name type="scientific">Phytophthora pseudosyringae</name>
    <dbReference type="NCBI Taxonomy" id="221518"/>
    <lineage>
        <taxon>Eukaryota</taxon>
        <taxon>Sar</taxon>
        <taxon>Stramenopiles</taxon>
        <taxon>Oomycota</taxon>
        <taxon>Peronosporomycetes</taxon>
        <taxon>Peronosporales</taxon>
        <taxon>Peronosporaceae</taxon>
        <taxon>Phytophthora</taxon>
    </lineage>
</organism>
<proteinExistence type="predicted"/>
<name>A0A8T1W246_9STRA</name>
<keyword evidence="1" id="KW-0812">Transmembrane</keyword>
<sequence>MADAASPLPELFRLYPDALRDSHAAAYALLVVAPLTALASRLLLWRGKKTSPLQVYALSLAVPALAVWLPMWYWPEENNVYKLLSMSRAETRYQWSQKYAFFRKHFMAGTMSPEAWRTIDTAYDNIYNEKSRYLYDFWGPDQEEMSMYETQVNVGLFYFLWVAIIYAVTTPKAAQAASKLSLLALVALMAVEVTVRLTRYDPVITEISPFTTPREFLLWGHRFFPILVFAIVSIKKVFYVDLEKHHQSVLIHMLEKNIETVEELQSVNEELLPERQSSNETKK</sequence>
<evidence type="ECO:0000313" key="3">
    <source>
        <dbReference type="Proteomes" id="UP000694044"/>
    </source>
</evidence>
<feature type="transmembrane region" description="Helical" evidence="1">
    <location>
        <begin position="55"/>
        <end position="74"/>
    </location>
</feature>
<dbReference type="EMBL" id="JAGDFM010000096">
    <property type="protein sequence ID" value="KAG7386628.1"/>
    <property type="molecule type" value="Genomic_DNA"/>
</dbReference>
<evidence type="ECO:0000256" key="1">
    <source>
        <dbReference type="SAM" id="Phobius"/>
    </source>
</evidence>
<keyword evidence="1" id="KW-0472">Membrane</keyword>
<evidence type="ECO:0000313" key="2">
    <source>
        <dbReference type="EMBL" id="KAG7386628.1"/>
    </source>
</evidence>
<dbReference type="AlphaFoldDB" id="A0A8T1W246"/>
<keyword evidence="3" id="KW-1185">Reference proteome</keyword>
<feature type="transmembrane region" description="Helical" evidence="1">
    <location>
        <begin position="150"/>
        <end position="168"/>
    </location>
</feature>